<evidence type="ECO:0000313" key="2">
    <source>
        <dbReference type="Proteomes" id="UP000790709"/>
    </source>
</evidence>
<organism evidence="1 2">
    <name type="scientific">Leucogyrophana mollusca</name>
    <dbReference type="NCBI Taxonomy" id="85980"/>
    <lineage>
        <taxon>Eukaryota</taxon>
        <taxon>Fungi</taxon>
        <taxon>Dikarya</taxon>
        <taxon>Basidiomycota</taxon>
        <taxon>Agaricomycotina</taxon>
        <taxon>Agaricomycetes</taxon>
        <taxon>Agaricomycetidae</taxon>
        <taxon>Boletales</taxon>
        <taxon>Boletales incertae sedis</taxon>
        <taxon>Leucogyrophana</taxon>
    </lineage>
</organism>
<accession>A0ACB8BQB1</accession>
<evidence type="ECO:0000313" key="1">
    <source>
        <dbReference type="EMBL" id="KAH7927017.1"/>
    </source>
</evidence>
<comment type="caution">
    <text evidence="1">The sequence shown here is derived from an EMBL/GenBank/DDBJ whole genome shotgun (WGS) entry which is preliminary data.</text>
</comment>
<dbReference type="EMBL" id="MU266373">
    <property type="protein sequence ID" value="KAH7927017.1"/>
    <property type="molecule type" value="Genomic_DNA"/>
</dbReference>
<proteinExistence type="predicted"/>
<reference evidence="1" key="1">
    <citation type="journal article" date="2021" name="New Phytol.">
        <title>Evolutionary innovations through gain and loss of genes in the ectomycorrhizal Boletales.</title>
        <authorList>
            <person name="Wu G."/>
            <person name="Miyauchi S."/>
            <person name="Morin E."/>
            <person name="Kuo A."/>
            <person name="Drula E."/>
            <person name="Varga T."/>
            <person name="Kohler A."/>
            <person name="Feng B."/>
            <person name="Cao Y."/>
            <person name="Lipzen A."/>
            <person name="Daum C."/>
            <person name="Hundley H."/>
            <person name="Pangilinan J."/>
            <person name="Johnson J."/>
            <person name="Barry K."/>
            <person name="LaButti K."/>
            <person name="Ng V."/>
            <person name="Ahrendt S."/>
            <person name="Min B."/>
            <person name="Choi I.G."/>
            <person name="Park H."/>
            <person name="Plett J.M."/>
            <person name="Magnuson J."/>
            <person name="Spatafora J.W."/>
            <person name="Nagy L.G."/>
            <person name="Henrissat B."/>
            <person name="Grigoriev I.V."/>
            <person name="Yang Z.L."/>
            <person name="Xu J."/>
            <person name="Martin F.M."/>
        </authorList>
    </citation>
    <scope>NUCLEOTIDE SEQUENCE</scope>
    <source>
        <strain evidence="1">KUC20120723A-06</strain>
    </source>
</reference>
<name>A0ACB8BQB1_9AGAM</name>
<gene>
    <name evidence="1" type="ORF">BV22DRAFT_1045664</name>
</gene>
<keyword evidence="2" id="KW-1185">Reference proteome</keyword>
<sequence>MQLSALLIAFLITALASVQALPAQEKPRMRAASRNVSPTFPDLWHPADDSNVQECLLSRRKISVVRIIGTYLLTPETQPNLCSGQMREGFEYILSFCARKQKTSREQSDNMYWFPTINLEGIQTPLTDSGSFVATDLNDGL</sequence>
<dbReference type="Proteomes" id="UP000790709">
    <property type="component" value="Unassembled WGS sequence"/>
</dbReference>
<protein>
    <submittedName>
        <fullName evidence="1">Uncharacterized protein</fullName>
    </submittedName>
</protein>